<keyword evidence="2" id="KW-1185">Reference proteome</keyword>
<proteinExistence type="predicted"/>
<evidence type="ECO:0000313" key="2">
    <source>
        <dbReference type="Proteomes" id="UP001163223"/>
    </source>
</evidence>
<dbReference type="Proteomes" id="UP001163223">
    <property type="component" value="Chromosome"/>
</dbReference>
<reference evidence="1" key="1">
    <citation type="submission" date="2022-11" db="EMBL/GenBank/DDBJ databases">
        <title>beta-Carotene-producing bacterium, Jeongeuplla avenae sp. nov., alleviates the salt stress of Arabidopsis seedlings.</title>
        <authorList>
            <person name="Jiang L."/>
            <person name="Lee J."/>
        </authorList>
    </citation>
    <scope>NUCLEOTIDE SEQUENCE</scope>
    <source>
        <strain evidence="1">DY_R2A_6</strain>
    </source>
</reference>
<dbReference type="EMBL" id="CP113520">
    <property type="protein sequence ID" value="WAJ30393.1"/>
    <property type="molecule type" value="Genomic_DNA"/>
</dbReference>
<sequence>MSARGIRAVLFDKDGTLLDFDATWGPATASVLSTLAAGDAACFAELADIGGFEPAALTFRPASPIIGGDIPDFAPAWAARIGVPFDDAFVARVDELFRAASLASLTGYADVSVCLDRLAEAGLPIGLATNDSEKTARAHLDKLGLLGRFAFVAGFDSGWGGKPGPGMVAAFADAVGLPASAVCLVGDSPHDVEAARRAGARPVGIARTPRAAQVLGTSAEHRVASLDEFCAWLERPALEAEPAPGA</sequence>
<organism evidence="1 2">
    <name type="scientific">Antarcticirhabdus aurantiaca</name>
    <dbReference type="NCBI Taxonomy" id="2606717"/>
    <lineage>
        <taxon>Bacteria</taxon>
        <taxon>Pseudomonadati</taxon>
        <taxon>Pseudomonadota</taxon>
        <taxon>Alphaproteobacteria</taxon>
        <taxon>Hyphomicrobiales</taxon>
        <taxon>Aurantimonadaceae</taxon>
        <taxon>Antarcticirhabdus</taxon>
    </lineage>
</organism>
<keyword evidence="1" id="KW-0378">Hydrolase</keyword>
<evidence type="ECO:0000313" key="1">
    <source>
        <dbReference type="EMBL" id="WAJ30393.1"/>
    </source>
</evidence>
<accession>A0ACD4NUB8</accession>
<protein>
    <submittedName>
        <fullName evidence="1">HAD family hydrolase</fullName>
    </submittedName>
</protein>
<name>A0ACD4NUB8_9HYPH</name>
<gene>
    <name evidence="1" type="ORF">OXU80_09400</name>
</gene>